<dbReference type="Gene3D" id="3.40.50.300">
    <property type="entry name" value="P-loop containing nucleotide triphosphate hydrolases"/>
    <property type="match status" value="1"/>
</dbReference>
<evidence type="ECO:0000256" key="2">
    <source>
        <dbReference type="ARBA" id="ARBA00022801"/>
    </source>
</evidence>
<comment type="catalytic activity">
    <reaction evidence="4">
        <text>a ribonucleoside 5'-triphosphate + H2O = a ribonucleoside 5'-diphosphate + phosphate + H(+)</text>
        <dbReference type="Rhea" id="RHEA:23680"/>
        <dbReference type="ChEBI" id="CHEBI:15377"/>
        <dbReference type="ChEBI" id="CHEBI:15378"/>
        <dbReference type="ChEBI" id="CHEBI:43474"/>
        <dbReference type="ChEBI" id="CHEBI:57930"/>
        <dbReference type="ChEBI" id="CHEBI:61557"/>
        <dbReference type="EC" id="3.6.1.15"/>
    </reaction>
</comment>
<dbReference type="OrthoDB" id="52698at2157"/>
<dbReference type="GO" id="GO:0017111">
    <property type="term" value="F:ribonucleoside triphosphate phosphatase activity"/>
    <property type="evidence" value="ECO:0007669"/>
    <property type="project" value="UniProtKB-UniRule"/>
</dbReference>
<evidence type="ECO:0000313" key="5">
    <source>
        <dbReference type="EMBL" id="AKG92548.1"/>
    </source>
</evidence>
<comment type="function">
    <text evidence="4">Has nucleotide phosphatase activity towards ATP, GTP, CTP, TTP and UTP. May hydrolyze nucleoside diphosphates with lower efficiency.</text>
</comment>
<dbReference type="GeneID" id="24802681"/>
<dbReference type="FunCoup" id="A0A0F7IHT1">
    <property type="interactions" value="83"/>
</dbReference>
<dbReference type="HOGENOM" id="CLU_103145_1_1_2"/>
<evidence type="ECO:0000256" key="4">
    <source>
        <dbReference type="HAMAP-Rule" id="MF_00796"/>
    </source>
</evidence>
<comment type="caution">
    <text evidence="4">Lacks conserved residue(s) required for the propagation of feature annotation.</text>
</comment>
<dbReference type="EC" id="3.6.1.15" evidence="4"/>
<dbReference type="GO" id="GO:0005524">
    <property type="term" value="F:ATP binding"/>
    <property type="evidence" value="ECO:0007669"/>
    <property type="project" value="UniProtKB-UniRule"/>
</dbReference>
<evidence type="ECO:0000313" key="6">
    <source>
        <dbReference type="Proteomes" id="UP000034723"/>
    </source>
</evidence>
<dbReference type="PATRIC" id="fig|113653.22.peg.91"/>
<gene>
    <name evidence="5" type="ORF">GAH_00092</name>
</gene>
<name>A0A0F7IHT1_9EURY</name>
<keyword evidence="6" id="KW-1185">Reference proteome</keyword>
<protein>
    <recommendedName>
        <fullName evidence="4">Nucleoside-triphosphatase GAH_00092</fullName>
        <shortName evidence="4">NTPase</shortName>
        <ecNumber evidence="4">3.6.1.15</ecNumber>
    </recommendedName>
    <alternativeName>
        <fullName evidence="4">Nucleoside triphosphate phosphohydrolase</fullName>
    </alternativeName>
</protein>
<dbReference type="HAMAP" id="MF_00796">
    <property type="entry name" value="NTPase_1"/>
    <property type="match status" value="1"/>
</dbReference>
<dbReference type="PANTHER" id="PTHR43146">
    <property type="entry name" value="CANCER-RELATED NUCLEOSIDE-TRIPHOSPHATASE"/>
    <property type="match status" value="1"/>
</dbReference>
<dbReference type="SUPFAM" id="SSF52540">
    <property type="entry name" value="P-loop containing nucleoside triphosphate hydrolases"/>
    <property type="match status" value="1"/>
</dbReference>
<dbReference type="GO" id="GO:0016301">
    <property type="term" value="F:kinase activity"/>
    <property type="evidence" value="ECO:0007669"/>
    <property type="project" value="UniProtKB-KW"/>
</dbReference>
<organism evidence="5 6">
    <name type="scientific">Geoglobus ahangari</name>
    <dbReference type="NCBI Taxonomy" id="113653"/>
    <lineage>
        <taxon>Archaea</taxon>
        <taxon>Methanobacteriati</taxon>
        <taxon>Methanobacteriota</taxon>
        <taxon>Archaeoglobi</taxon>
        <taxon>Archaeoglobales</taxon>
        <taxon>Archaeoglobaceae</taxon>
        <taxon>Geoglobus</taxon>
    </lineage>
</organism>
<dbReference type="EMBL" id="CP011267">
    <property type="protein sequence ID" value="AKG92548.1"/>
    <property type="molecule type" value="Genomic_DNA"/>
</dbReference>
<reference evidence="5 6" key="1">
    <citation type="submission" date="2015-04" db="EMBL/GenBank/DDBJ databases">
        <title>The complete genome sequence of the hyperthermophilic, obligate iron-reducing archaeon Geoglobus ahangari strain 234T.</title>
        <authorList>
            <person name="Manzella M.P."/>
            <person name="Holmes D.E."/>
            <person name="Rocheleau J.M."/>
            <person name="Chung A."/>
            <person name="Reguera G."/>
            <person name="Kashefi K."/>
        </authorList>
    </citation>
    <scope>NUCLEOTIDE SEQUENCE [LARGE SCALE GENOMIC DNA]</scope>
    <source>
        <strain evidence="5 6">234</strain>
    </source>
</reference>
<dbReference type="InterPro" id="IPR004948">
    <property type="entry name" value="Nuc-triphosphatase_THEP1"/>
</dbReference>
<evidence type="ECO:0000256" key="3">
    <source>
        <dbReference type="ARBA" id="ARBA00022840"/>
    </source>
</evidence>
<dbReference type="PANTHER" id="PTHR43146:SF1">
    <property type="entry name" value="CANCER-RELATED NUCLEOSIDE-TRIPHOSPHATASE"/>
    <property type="match status" value="1"/>
</dbReference>
<dbReference type="InterPro" id="IPR027417">
    <property type="entry name" value="P-loop_NTPase"/>
</dbReference>
<proteinExistence type="inferred from homology"/>
<keyword evidence="5" id="KW-0418">Kinase</keyword>
<dbReference type="InParanoid" id="A0A0F7IHT1"/>
<comment type="similarity">
    <text evidence="4">Belongs to the THEP1 NTPase family.</text>
</comment>
<accession>A0A0F7IHT1</accession>
<dbReference type="CDD" id="cd19482">
    <property type="entry name" value="RecA-like_Thep1"/>
    <property type="match status" value="1"/>
</dbReference>
<feature type="binding site" evidence="4">
    <location>
        <begin position="7"/>
        <end position="14"/>
    </location>
    <ligand>
        <name>ATP</name>
        <dbReference type="ChEBI" id="CHEBI:30616"/>
    </ligand>
</feature>
<dbReference type="RefSeq" id="WP_048094192.1">
    <property type="nucleotide sequence ID" value="NZ_CP011267.1"/>
</dbReference>
<keyword evidence="5" id="KW-0808">Transferase</keyword>
<sequence>MRVAITGRPGVGKTTACLKIYERLRGKKDIRGFVTREVREKGVRVGFEIVELTTNETYVLARKGDGYPRVSKYRVFVENLEIVASRIAGYANADLVILDEVGPMELKSRSFVDAVERLLDSHENLLLTVHYRSTHPLVLRIKREFEVVELTPENRDRVVEEVLERLDS</sequence>
<dbReference type="Pfam" id="PF03266">
    <property type="entry name" value="NTPase_1"/>
    <property type="match status" value="1"/>
</dbReference>
<keyword evidence="3 4" id="KW-0067">ATP-binding</keyword>
<evidence type="ECO:0000256" key="1">
    <source>
        <dbReference type="ARBA" id="ARBA00022741"/>
    </source>
</evidence>
<dbReference type="NCBIfam" id="NF010248">
    <property type="entry name" value="PRK13695.1"/>
    <property type="match status" value="1"/>
</dbReference>
<keyword evidence="2 4" id="KW-0378">Hydrolase</keyword>
<dbReference type="KEGG" id="gah:GAH_00092"/>
<keyword evidence="1 4" id="KW-0547">Nucleotide-binding</keyword>
<dbReference type="AlphaFoldDB" id="A0A0F7IHT1"/>
<dbReference type="STRING" id="113653.GAH_00092"/>
<dbReference type="Proteomes" id="UP000034723">
    <property type="component" value="Chromosome"/>
</dbReference>